<organism evidence="1 2">
    <name type="scientific">Tieghemiomyces parasiticus</name>
    <dbReference type="NCBI Taxonomy" id="78921"/>
    <lineage>
        <taxon>Eukaryota</taxon>
        <taxon>Fungi</taxon>
        <taxon>Fungi incertae sedis</taxon>
        <taxon>Zoopagomycota</taxon>
        <taxon>Kickxellomycotina</taxon>
        <taxon>Dimargaritomycetes</taxon>
        <taxon>Dimargaritales</taxon>
        <taxon>Dimargaritaceae</taxon>
        <taxon>Tieghemiomyces</taxon>
    </lineage>
</organism>
<sequence>MNPLRRSSLNQCRVQIHGLRMMGARTMAGLARVQAAEATAPATSPVTACPLMPPPLPANPPELGPRRLTVQPVSPILSRLRRALWEFNRTEVWDIYQQLASNSQLSQLSLNDHRHVLHSITLKSYLWQTDDTVRQELRKFLYVWHRFRECGHRPGLREYNHLLEILARAKDIEQLQAAFNELQATPDLAPSFFSWSMLMYGYAKAGDSANTLATFEVLRTKFHHRSGLPRTILIELCGVMGQVDEAIKIYEQVGINTLPGDRAHFVRNTYTTNALLRVLGAHGRLPEMRNLFSAAWQRQGTNGLDFRSFQIMIRWHAKHNMLDGAQRYFELMQAPPFGFVPNAETFRFLVPPAACTTDPEFAHRYVSEMANRYNLQPLDYMLKYLVEMYEGKDSQLMDESMAREP</sequence>
<dbReference type="InterPro" id="IPR051114">
    <property type="entry name" value="Mito_RNA_Proc_CCM1"/>
</dbReference>
<keyword evidence="2" id="KW-1185">Reference proteome</keyword>
<dbReference type="GO" id="GO:0003729">
    <property type="term" value="F:mRNA binding"/>
    <property type="evidence" value="ECO:0007669"/>
    <property type="project" value="TreeGrafter"/>
</dbReference>
<dbReference type="EMBL" id="JANBPT010000993">
    <property type="protein sequence ID" value="KAJ1910887.1"/>
    <property type="molecule type" value="Genomic_DNA"/>
</dbReference>
<dbReference type="Pfam" id="PF01535">
    <property type="entry name" value="PPR"/>
    <property type="match status" value="2"/>
</dbReference>
<dbReference type="PANTHER" id="PTHR47934">
    <property type="entry name" value="PENTATRICOPEPTIDE REPEAT-CONTAINING PROTEIN PET309, MITOCHONDRIAL"/>
    <property type="match status" value="1"/>
</dbReference>
<dbReference type="GO" id="GO:0007005">
    <property type="term" value="P:mitochondrion organization"/>
    <property type="evidence" value="ECO:0007669"/>
    <property type="project" value="TreeGrafter"/>
</dbReference>
<dbReference type="GO" id="GO:0006396">
    <property type="term" value="P:RNA processing"/>
    <property type="evidence" value="ECO:0007669"/>
    <property type="project" value="TreeGrafter"/>
</dbReference>
<comment type="caution">
    <text evidence="1">The sequence shown here is derived from an EMBL/GenBank/DDBJ whole genome shotgun (WGS) entry which is preliminary data.</text>
</comment>
<protein>
    <recommendedName>
        <fullName evidence="3">Pentatricopeptide repeat-containing protein</fullName>
    </recommendedName>
</protein>
<dbReference type="InterPro" id="IPR011990">
    <property type="entry name" value="TPR-like_helical_dom_sf"/>
</dbReference>
<evidence type="ECO:0000313" key="1">
    <source>
        <dbReference type="EMBL" id="KAJ1910887.1"/>
    </source>
</evidence>
<evidence type="ECO:0000313" key="2">
    <source>
        <dbReference type="Proteomes" id="UP001150569"/>
    </source>
</evidence>
<dbReference type="GO" id="GO:0005739">
    <property type="term" value="C:mitochondrion"/>
    <property type="evidence" value="ECO:0007669"/>
    <property type="project" value="TreeGrafter"/>
</dbReference>
<dbReference type="AlphaFoldDB" id="A0A9W8DMT2"/>
<dbReference type="Gene3D" id="1.25.40.10">
    <property type="entry name" value="Tetratricopeptide repeat domain"/>
    <property type="match status" value="2"/>
</dbReference>
<dbReference type="PANTHER" id="PTHR47934:SF6">
    <property type="entry name" value="MITOCHONDRIAL GROUP I INTRON SPLICING FACTOR CCM1-RELATED"/>
    <property type="match status" value="1"/>
</dbReference>
<dbReference type="InterPro" id="IPR002885">
    <property type="entry name" value="PPR_rpt"/>
</dbReference>
<proteinExistence type="predicted"/>
<accession>A0A9W8DMT2</accession>
<dbReference type="OrthoDB" id="185373at2759"/>
<reference evidence="1" key="1">
    <citation type="submission" date="2022-07" db="EMBL/GenBank/DDBJ databases">
        <title>Phylogenomic reconstructions and comparative analyses of Kickxellomycotina fungi.</title>
        <authorList>
            <person name="Reynolds N.K."/>
            <person name="Stajich J.E."/>
            <person name="Barry K."/>
            <person name="Grigoriev I.V."/>
            <person name="Crous P."/>
            <person name="Smith M.E."/>
        </authorList>
    </citation>
    <scope>NUCLEOTIDE SEQUENCE</scope>
    <source>
        <strain evidence="1">RSA 861</strain>
    </source>
</reference>
<name>A0A9W8DMT2_9FUNG</name>
<dbReference type="Proteomes" id="UP001150569">
    <property type="component" value="Unassembled WGS sequence"/>
</dbReference>
<gene>
    <name evidence="1" type="ORF">IWQ60_010415</name>
</gene>
<evidence type="ECO:0008006" key="3">
    <source>
        <dbReference type="Google" id="ProtNLM"/>
    </source>
</evidence>